<keyword evidence="8" id="KW-0449">Lipoprotein</keyword>
<proteinExistence type="predicted"/>
<organism evidence="11">
    <name type="scientific">Cyprinus carpio</name>
    <name type="common">Common carp</name>
    <dbReference type="NCBI Taxonomy" id="7962"/>
    <lineage>
        <taxon>Eukaryota</taxon>
        <taxon>Metazoa</taxon>
        <taxon>Chordata</taxon>
        <taxon>Craniata</taxon>
        <taxon>Vertebrata</taxon>
        <taxon>Euteleostomi</taxon>
        <taxon>Actinopterygii</taxon>
        <taxon>Neopterygii</taxon>
        <taxon>Teleostei</taxon>
        <taxon>Ostariophysi</taxon>
        <taxon>Cypriniformes</taxon>
        <taxon>Cyprinidae</taxon>
        <taxon>Cyprininae</taxon>
        <taxon>Cyprinus</taxon>
    </lineage>
</organism>
<gene>
    <name evidence="11" type="primary">bncr</name>
</gene>
<accession>A0A9Q9VAA0</accession>
<dbReference type="PANTHER" id="PTHR47613">
    <property type="entry name" value="SPERM ACROSOME MEMBRANE-ASSOCIATED PROTEIN 4"/>
    <property type="match status" value="1"/>
</dbReference>
<dbReference type="GO" id="GO:0098552">
    <property type="term" value="C:side of membrane"/>
    <property type="evidence" value="ECO:0007669"/>
    <property type="project" value="UniProtKB-KW"/>
</dbReference>
<keyword evidence="4 9" id="KW-0732">Signal</keyword>
<dbReference type="AlphaFoldDB" id="A0A9Q9VAA0"/>
<name>A0A9Q9VAA0_CYPCA</name>
<dbReference type="RefSeq" id="XP_018955736.2">
    <property type="nucleotide sequence ID" value="XM_019100191.2"/>
</dbReference>
<evidence type="ECO:0000259" key="10">
    <source>
        <dbReference type="Pfam" id="PF00021"/>
    </source>
</evidence>
<keyword evidence="6" id="KW-1015">Disulfide bond</keyword>
<feature type="signal peptide" evidence="9">
    <location>
        <begin position="1"/>
        <end position="38"/>
    </location>
</feature>
<comment type="subcellular location">
    <subcellularLocation>
        <location evidence="1">Cell membrane</location>
        <topology evidence="1">Lipid-anchor</topology>
        <topology evidence="1">GPI-anchor</topology>
    </subcellularLocation>
</comment>
<feature type="chain" id="PRO_5040196555" evidence="9">
    <location>
        <begin position="39"/>
        <end position="153"/>
    </location>
</feature>
<dbReference type="OrthoDB" id="8929012at2759"/>
<keyword evidence="2" id="KW-1003">Cell membrane</keyword>
<evidence type="ECO:0000256" key="8">
    <source>
        <dbReference type="ARBA" id="ARBA00023288"/>
    </source>
</evidence>
<dbReference type="GeneID" id="109085664"/>
<evidence type="ECO:0000256" key="5">
    <source>
        <dbReference type="ARBA" id="ARBA00023136"/>
    </source>
</evidence>
<dbReference type="Proteomes" id="UP001155660">
    <property type="component" value="Chromosome A18"/>
</dbReference>
<keyword evidence="3" id="KW-0336">GPI-anchor</keyword>
<dbReference type="Pfam" id="PF00021">
    <property type="entry name" value="UPAR_LY6"/>
    <property type="match status" value="1"/>
</dbReference>
<sequence length="153" mass="17112">MWVFWDEMDFMVLCKAGLRWLPGLVLLVLCLCPPAVLCENLYCYYCPQTSFNRSCRHILSECRPQELCFTALGRFGHAPVLFSKGCMSQRDCVRSSSQMIRGNNISFTNSCCGRPYCNSSRGCDHSLALLTVSAITASVLTADWTRAGLMMPS</sequence>
<keyword evidence="5" id="KW-0472">Membrane</keyword>
<evidence type="ECO:0000256" key="9">
    <source>
        <dbReference type="SAM" id="SignalP"/>
    </source>
</evidence>
<dbReference type="CDD" id="cd23597">
    <property type="entry name" value="TFP_LU_ECD_Bncr"/>
    <property type="match status" value="1"/>
</dbReference>
<evidence type="ECO:0000256" key="3">
    <source>
        <dbReference type="ARBA" id="ARBA00022622"/>
    </source>
</evidence>
<evidence type="ECO:0000256" key="2">
    <source>
        <dbReference type="ARBA" id="ARBA00022475"/>
    </source>
</evidence>
<dbReference type="PANTHER" id="PTHR47613:SF1">
    <property type="entry name" value="SPERM ACROSOME MEMBRANE-ASSOCIATED PROTEIN 4"/>
    <property type="match status" value="1"/>
</dbReference>
<dbReference type="GO" id="GO:0005886">
    <property type="term" value="C:plasma membrane"/>
    <property type="evidence" value="ECO:0007669"/>
    <property type="project" value="UniProtKB-SubCell"/>
</dbReference>
<reference evidence="11" key="1">
    <citation type="submission" date="2025-08" db="UniProtKB">
        <authorList>
            <consortium name="RefSeq"/>
        </authorList>
    </citation>
    <scope>IDENTIFICATION</scope>
    <source>
        <tissue evidence="11">Muscle</tissue>
    </source>
</reference>
<dbReference type="CTD" id="101885477"/>
<evidence type="ECO:0000256" key="1">
    <source>
        <dbReference type="ARBA" id="ARBA00004609"/>
    </source>
</evidence>
<protein>
    <submittedName>
        <fullName evidence="11">Protein Bouncer</fullName>
    </submittedName>
</protein>
<evidence type="ECO:0000256" key="7">
    <source>
        <dbReference type="ARBA" id="ARBA00023180"/>
    </source>
</evidence>
<dbReference type="InterPro" id="IPR016054">
    <property type="entry name" value="LY6_UPA_recep-like"/>
</dbReference>
<dbReference type="KEGG" id="ccar:109085664"/>
<feature type="domain" description="UPAR/Ly6" evidence="10">
    <location>
        <begin position="40"/>
        <end position="119"/>
    </location>
</feature>
<evidence type="ECO:0000313" key="11">
    <source>
        <dbReference type="RefSeq" id="XP_018955736.2"/>
    </source>
</evidence>
<dbReference type="GO" id="GO:0035036">
    <property type="term" value="P:sperm-egg recognition"/>
    <property type="evidence" value="ECO:0007669"/>
    <property type="project" value="TreeGrafter"/>
</dbReference>
<dbReference type="InterPro" id="IPR046354">
    <property type="entry name" value="SPACA4/Bouncer"/>
</dbReference>
<keyword evidence="7" id="KW-0325">Glycoprotein</keyword>
<evidence type="ECO:0000256" key="6">
    <source>
        <dbReference type="ARBA" id="ARBA00023157"/>
    </source>
</evidence>
<evidence type="ECO:0000256" key="4">
    <source>
        <dbReference type="ARBA" id="ARBA00022729"/>
    </source>
</evidence>